<proteinExistence type="predicted"/>
<evidence type="ECO:0008006" key="4">
    <source>
        <dbReference type="Google" id="ProtNLM"/>
    </source>
</evidence>
<dbReference type="PROSITE" id="PS51257">
    <property type="entry name" value="PROKAR_LIPOPROTEIN"/>
    <property type="match status" value="1"/>
</dbReference>
<reference evidence="2 3" key="1">
    <citation type="submission" date="2018-02" db="EMBL/GenBank/DDBJ databases">
        <title>The draft genome of Sphingobacterium sp. 5JN-11.</title>
        <authorList>
            <person name="Liu L."/>
            <person name="Li L."/>
            <person name="Liang L."/>
            <person name="Zhang X."/>
            <person name="Wang T."/>
        </authorList>
    </citation>
    <scope>NUCLEOTIDE SEQUENCE [LARGE SCALE GENOMIC DNA]</scope>
    <source>
        <strain evidence="2 3">5JN-11</strain>
    </source>
</reference>
<feature type="signal peptide" evidence="1">
    <location>
        <begin position="1"/>
        <end position="27"/>
    </location>
</feature>
<keyword evidence="3" id="KW-1185">Reference proteome</keyword>
<keyword evidence="1" id="KW-0732">Signal</keyword>
<comment type="caution">
    <text evidence="2">The sequence shown here is derived from an EMBL/GenBank/DDBJ whole genome shotgun (WGS) entry which is preliminary data.</text>
</comment>
<feature type="chain" id="PRO_5015442089" description="Dipeptidylpeptidase IV N-terminal domain-containing protein" evidence="1">
    <location>
        <begin position="28"/>
        <end position="332"/>
    </location>
</feature>
<evidence type="ECO:0000256" key="1">
    <source>
        <dbReference type="SAM" id="SignalP"/>
    </source>
</evidence>
<sequence>MKQMKKLIAAKFVNVCFVLLLVGCSKEQNTGPGEDNNPDGVAYPVTLKGTIYYDWATEGILKISLPDGTGSSFIPDDTKLNNFDISRDGRTKLTVVNASTLGQYDVRFTISDIKNGNVIEEFIYNSPAGNSYCKGYLSPDNSLILVTSNDREDGITILKRNGEFVTRMMDINGERLGFSEARLWLPNNNVVITHGKYIIRIAPPYTSGTLIKEMDYENWDELTVNQAGTQLALQIANHIYTMDIDGSNLKQVTISNFKESVPQFSPDGKYLLVGSEYKQTGPFGYMWYMKIIPNDGKQYHVDPIEQNSPDVIPVIVSGQDRIEAAGGQMIWR</sequence>
<dbReference type="SUPFAM" id="SSF82171">
    <property type="entry name" value="DPP6 N-terminal domain-like"/>
    <property type="match status" value="1"/>
</dbReference>
<dbReference type="Proteomes" id="UP000239711">
    <property type="component" value="Unassembled WGS sequence"/>
</dbReference>
<dbReference type="InterPro" id="IPR011042">
    <property type="entry name" value="6-blade_b-propeller_TolB-like"/>
</dbReference>
<evidence type="ECO:0000313" key="2">
    <source>
        <dbReference type="EMBL" id="PRD48431.1"/>
    </source>
</evidence>
<dbReference type="AlphaFoldDB" id="A0A2S9J6M8"/>
<accession>A0A2S9J6M8</accession>
<evidence type="ECO:0000313" key="3">
    <source>
        <dbReference type="Proteomes" id="UP000239711"/>
    </source>
</evidence>
<dbReference type="EMBL" id="PVBQ01000003">
    <property type="protein sequence ID" value="PRD48431.1"/>
    <property type="molecule type" value="Genomic_DNA"/>
</dbReference>
<organism evidence="2 3">
    <name type="scientific">Sphingobacterium haloxyli</name>
    <dbReference type="NCBI Taxonomy" id="2100533"/>
    <lineage>
        <taxon>Bacteria</taxon>
        <taxon>Pseudomonadati</taxon>
        <taxon>Bacteroidota</taxon>
        <taxon>Sphingobacteriia</taxon>
        <taxon>Sphingobacteriales</taxon>
        <taxon>Sphingobacteriaceae</taxon>
        <taxon>Sphingobacterium</taxon>
    </lineage>
</organism>
<dbReference type="Gene3D" id="2.120.10.30">
    <property type="entry name" value="TolB, C-terminal domain"/>
    <property type="match status" value="1"/>
</dbReference>
<gene>
    <name evidence="2" type="ORF">C5745_04290</name>
</gene>
<protein>
    <recommendedName>
        <fullName evidence="4">Dipeptidylpeptidase IV N-terminal domain-containing protein</fullName>
    </recommendedName>
</protein>
<name>A0A2S9J6M8_9SPHI</name>